<evidence type="ECO:0000313" key="1">
    <source>
        <dbReference type="EMBL" id="KAK7082627.1"/>
    </source>
</evidence>
<dbReference type="EMBL" id="JAXCGZ010003942">
    <property type="protein sequence ID" value="KAK7082627.1"/>
    <property type="molecule type" value="Genomic_DNA"/>
</dbReference>
<comment type="caution">
    <text evidence="1">The sequence shown here is derived from an EMBL/GenBank/DDBJ whole genome shotgun (WGS) entry which is preliminary data.</text>
</comment>
<evidence type="ECO:0000313" key="2">
    <source>
        <dbReference type="Proteomes" id="UP001381693"/>
    </source>
</evidence>
<protein>
    <submittedName>
        <fullName evidence="1">Uncharacterized protein</fullName>
    </submittedName>
</protein>
<gene>
    <name evidence="1" type="ORF">SK128_001787</name>
</gene>
<sequence length="138" mass="16091">IVCDPKEPLTEASGLILKYFPERAWQYGLAPNATLNCSYQGILRIEQDPDNYNMNCDRQWKLNDIKIPINQSESFVEQDDGILVICSTENEKIIYKNVHYYIQPKRYLEKRLKYETTSYDLNVQAVATSETEFVSNLL</sequence>
<organism evidence="1 2">
    <name type="scientific">Halocaridina rubra</name>
    <name type="common">Hawaiian red shrimp</name>
    <dbReference type="NCBI Taxonomy" id="373956"/>
    <lineage>
        <taxon>Eukaryota</taxon>
        <taxon>Metazoa</taxon>
        <taxon>Ecdysozoa</taxon>
        <taxon>Arthropoda</taxon>
        <taxon>Crustacea</taxon>
        <taxon>Multicrustacea</taxon>
        <taxon>Malacostraca</taxon>
        <taxon>Eumalacostraca</taxon>
        <taxon>Eucarida</taxon>
        <taxon>Decapoda</taxon>
        <taxon>Pleocyemata</taxon>
        <taxon>Caridea</taxon>
        <taxon>Atyoidea</taxon>
        <taxon>Atyidae</taxon>
        <taxon>Halocaridina</taxon>
    </lineage>
</organism>
<keyword evidence="2" id="KW-1185">Reference proteome</keyword>
<name>A0AAN9AF41_HALRR</name>
<feature type="non-terminal residue" evidence="1">
    <location>
        <position position="1"/>
    </location>
</feature>
<dbReference type="AlphaFoldDB" id="A0AAN9AF41"/>
<proteinExistence type="predicted"/>
<reference evidence="1 2" key="1">
    <citation type="submission" date="2023-11" db="EMBL/GenBank/DDBJ databases">
        <title>Halocaridina rubra genome assembly.</title>
        <authorList>
            <person name="Smith C."/>
        </authorList>
    </citation>
    <scope>NUCLEOTIDE SEQUENCE [LARGE SCALE GENOMIC DNA]</scope>
    <source>
        <strain evidence="1">EP-1</strain>
        <tissue evidence="1">Whole</tissue>
    </source>
</reference>
<dbReference type="Proteomes" id="UP001381693">
    <property type="component" value="Unassembled WGS sequence"/>
</dbReference>
<accession>A0AAN9AF41</accession>